<dbReference type="AlphaFoldDB" id="A0A7R8D038"/>
<sequence>MVVQLRVGIPKENGNVIYDNSLRKRVMKRRRGGLHRSLLSLGAYFQYSSSSSSTSNHRKSSCCQLYENSRKPKNRVKKELNSSTTQSYQVEKRQLKEEAPEIEKKSPKIEATKTEASSVDEEEDEPQPGPSGLQDQYASSSLSTENNLSAPDLQLDCLLSSDTEDDESNEDAKKRTIEEVDLTQESDNDVDEEEVRVEAQVQHHHNTPNGLLPPNVHSRSRGSTPAVAPAVEMPSENVGGSYQQQAPAHHHVHHHHHTCPASSVHHRASLPSNNVHVCWNNENPACSQRDCMYTNNHHHHHHSVEGSSINSSDSTSRDQYRGYRPRRLRPPELVAQAQGAAHTPNRCSDAHCHAAQDMRECLGNPPSAGNMVSSMGGGGSMIDMSLPPESAPVPPAHQASNFYDTSAAPYVPHPPQHHRLINAVWRMQYHPAMVTPPPSNMANHRMIHPTHHRRWLARQYQQERRRRHMVAEGATQSSHHIHHPSQPPPPPQPAATMLQDVIPAPLPAHAANVPVTPYPRSNVPPPPPLPQFLGPFHVDPYPPRTLAFQPFMGGYHTTSDPGMMPVLLTRPPDSLRIMRFDDEYFRFFDRRRMANETRGASKHCIERNTFPHKFKKIIREKSSDEDEDVDKCTICLCEFEEEEDVRRLPCMHLFHVFCVDRWLGLNKRCPICRVDIEVHFHATLVRSAHKTSQPSPAGLTEISSG</sequence>
<dbReference type="InterPro" id="IPR001841">
    <property type="entry name" value="Znf_RING"/>
</dbReference>
<feature type="region of interest" description="Disordered" evidence="8">
    <location>
        <begin position="471"/>
        <end position="493"/>
    </location>
</feature>
<feature type="compositionally biased region" description="Basic and acidic residues" evidence="8">
    <location>
        <begin position="90"/>
        <end position="113"/>
    </location>
</feature>
<evidence type="ECO:0000259" key="9">
    <source>
        <dbReference type="PROSITE" id="PS50089"/>
    </source>
</evidence>
<name>A0A7R8D038_LEPSM</name>
<evidence type="ECO:0000256" key="8">
    <source>
        <dbReference type="SAM" id="MobiDB-lite"/>
    </source>
</evidence>
<feature type="compositionally biased region" description="Acidic residues" evidence="8">
    <location>
        <begin position="179"/>
        <end position="195"/>
    </location>
</feature>
<dbReference type="EMBL" id="HG994585">
    <property type="protein sequence ID" value="CAF2981003.1"/>
    <property type="molecule type" value="Genomic_DNA"/>
</dbReference>
<dbReference type="OrthoDB" id="9984778at2759"/>
<evidence type="ECO:0000256" key="1">
    <source>
        <dbReference type="ARBA" id="ARBA00000900"/>
    </source>
</evidence>
<evidence type="ECO:0000313" key="11">
    <source>
        <dbReference type="Proteomes" id="UP000675881"/>
    </source>
</evidence>
<feature type="compositionally biased region" description="Polar residues" evidence="8">
    <location>
        <begin position="133"/>
        <end position="148"/>
    </location>
</feature>
<keyword evidence="11" id="KW-1185">Reference proteome</keyword>
<dbReference type="CDD" id="cd16474">
    <property type="entry name" value="RING-H2_RNF111-like"/>
    <property type="match status" value="1"/>
</dbReference>
<comment type="catalytic activity">
    <reaction evidence="1">
        <text>S-ubiquitinyl-[E2 ubiquitin-conjugating enzyme]-L-cysteine + [acceptor protein]-L-lysine = [E2 ubiquitin-conjugating enzyme]-L-cysteine + N(6)-ubiquitinyl-[acceptor protein]-L-lysine.</text>
        <dbReference type="EC" id="2.3.2.27"/>
    </reaction>
</comment>
<evidence type="ECO:0000256" key="6">
    <source>
        <dbReference type="ARBA" id="ARBA00022786"/>
    </source>
</evidence>
<feature type="compositionally biased region" description="Basic residues" evidence="8">
    <location>
        <begin position="248"/>
        <end position="267"/>
    </location>
</feature>
<dbReference type="PANTHER" id="PTHR22937:SF65">
    <property type="entry name" value="E3 UBIQUITIN-PROTEIN LIGASE ARK2C"/>
    <property type="match status" value="1"/>
</dbReference>
<dbReference type="PROSITE" id="PS50089">
    <property type="entry name" value="ZF_RING_2"/>
    <property type="match status" value="1"/>
</dbReference>
<feature type="domain" description="RING-type" evidence="9">
    <location>
        <begin position="632"/>
        <end position="673"/>
    </location>
</feature>
<evidence type="ECO:0000256" key="4">
    <source>
        <dbReference type="ARBA" id="ARBA00022723"/>
    </source>
</evidence>
<dbReference type="SUPFAM" id="SSF57850">
    <property type="entry name" value="RING/U-box"/>
    <property type="match status" value="1"/>
</dbReference>
<feature type="region of interest" description="Disordered" evidence="8">
    <location>
        <begin position="67"/>
        <end position="148"/>
    </location>
</feature>
<proteinExistence type="predicted"/>
<protein>
    <recommendedName>
        <fullName evidence="2">RING-type E3 ubiquitin transferase</fullName>
        <ecNumber evidence="2">2.3.2.27</ecNumber>
    </recommendedName>
</protein>
<evidence type="ECO:0000256" key="5">
    <source>
        <dbReference type="ARBA" id="ARBA00022771"/>
    </source>
</evidence>
<keyword evidence="7" id="KW-0862">Zinc</keyword>
<reference evidence="10" key="1">
    <citation type="submission" date="2021-02" db="EMBL/GenBank/DDBJ databases">
        <authorList>
            <person name="Bekaert M."/>
        </authorList>
    </citation>
    <scope>NUCLEOTIDE SEQUENCE</scope>
    <source>
        <strain evidence="10">IoA-00</strain>
    </source>
</reference>
<dbReference type="PANTHER" id="PTHR22937">
    <property type="entry name" value="E3 UBIQUITIN-PROTEIN LIGASE RNF165"/>
    <property type="match status" value="1"/>
</dbReference>
<dbReference type="GO" id="GO:0061630">
    <property type="term" value="F:ubiquitin protein ligase activity"/>
    <property type="evidence" value="ECO:0007669"/>
    <property type="project" value="UniProtKB-EC"/>
</dbReference>
<dbReference type="SMART" id="SM00184">
    <property type="entry name" value="RING"/>
    <property type="match status" value="1"/>
</dbReference>
<evidence type="ECO:0000313" key="10">
    <source>
        <dbReference type="EMBL" id="CAF2981003.1"/>
    </source>
</evidence>
<dbReference type="Proteomes" id="UP000675881">
    <property type="component" value="Chromosome 6"/>
</dbReference>
<evidence type="ECO:0000256" key="2">
    <source>
        <dbReference type="ARBA" id="ARBA00012483"/>
    </source>
</evidence>
<dbReference type="GO" id="GO:0008270">
    <property type="term" value="F:zinc ion binding"/>
    <property type="evidence" value="ECO:0007669"/>
    <property type="project" value="UniProtKB-KW"/>
</dbReference>
<feature type="region of interest" description="Disordered" evidence="8">
    <location>
        <begin position="162"/>
        <end position="267"/>
    </location>
</feature>
<feature type="region of interest" description="Disordered" evidence="8">
    <location>
        <begin position="299"/>
        <end position="348"/>
    </location>
</feature>
<keyword evidence="5" id="KW-0863">Zinc-finger</keyword>
<dbReference type="Pfam" id="PF13639">
    <property type="entry name" value="zf-RING_2"/>
    <property type="match status" value="1"/>
</dbReference>
<keyword evidence="3 10" id="KW-0808">Transferase</keyword>
<organism evidence="10 11">
    <name type="scientific">Lepeophtheirus salmonis</name>
    <name type="common">Salmon louse</name>
    <name type="synonym">Caligus salmonis</name>
    <dbReference type="NCBI Taxonomy" id="72036"/>
    <lineage>
        <taxon>Eukaryota</taxon>
        <taxon>Metazoa</taxon>
        <taxon>Ecdysozoa</taxon>
        <taxon>Arthropoda</taxon>
        <taxon>Crustacea</taxon>
        <taxon>Multicrustacea</taxon>
        <taxon>Hexanauplia</taxon>
        <taxon>Copepoda</taxon>
        <taxon>Siphonostomatoida</taxon>
        <taxon>Caligidae</taxon>
        <taxon>Lepeophtheirus</taxon>
    </lineage>
</organism>
<dbReference type="InterPro" id="IPR045191">
    <property type="entry name" value="MBR1/2-like"/>
</dbReference>
<dbReference type="GO" id="GO:0005634">
    <property type="term" value="C:nucleus"/>
    <property type="evidence" value="ECO:0007669"/>
    <property type="project" value="TreeGrafter"/>
</dbReference>
<gene>
    <name evidence="10" type="ORF">LSAA_11743</name>
</gene>
<evidence type="ECO:0000256" key="7">
    <source>
        <dbReference type="ARBA" id="ARBA00022833"/>
    </source>
</evidence>
<dbReference type="InterPro" id="IPR013083">
    <property type="entry name" value="Znf_RING/FYVE/PHD"/>
</dbReference>
<dbReference type="EC" id="2.3.2.27" evidence="2"/>
<keyword evidence="4" id="KW-0479">Metal-binding</keyword>
<keyword evidence="6" id="KW-0833">Ubl conjugation pathway</keyword>
<accession>A0A7R8D038</accession>
<evidence type="ECO:0000256" key="3">
    <source>
        <dbReference type="ARBA" id="ARBA00022679"/>
    </source>
</evidence>
<keyword evidence="10" id="KW-0012">Acyltransferase</keyword>
<dbReference type="Gene3D" id="3.30.40.10">
    <property type="entry name" value="Zinc/RING finger domain, C3HC4 (zinc finger)"/>
    <property type="match status" value="1"/>
</dbReference>